<sequence>MRIRPAVPLVLFAVVAAGCGGPGQETAPSVPPLVSVPTTPSLTPTETPSTPPSAKVADTLCVRMDQALVQSTLAVPLVEIQPKPMPAEFGVPITYDVCQLQLSQLPNGPVLRVGVSLQLATKTTLAQQQKALKGQAAVVGEGGFGNATSVVFLFQGRLYKVAGPKATLAQYVVLAQDVVRQIPGVPAPETLIVREGCERGTAAVAKVMGAQATYRRDGENERGDLVCGWISTNGVLTTSARRTPQAVAIMTAFRKLPTAQTIPLGEEAYVDSATGRTSIRFGDDKLVDLVPLPARAVDPDAMTQLALAVARLYR</sequence>
<accession>A0A841S4H3</accession>
<feature type="region of interest" description="Disordered" evidence="1">
    <location>
        <begin position="24"/>
        <end position="53"/>
    </location>
</feature>
<evidence type="ECO:0000313" key="2">
    <source>
        <dbReference type="EMBL" id="MBB6566119.1"/>
    </source>
</evidence>
<gene>
    <name evidence="2" type="ORF">HNR71_001756</name>
</gene>
<comment type="caution">
    <text evidence="2">The sequence shown here is derived from an EMBL/GenBank/DDBJ whole genome shotgun (WGS) entry which is preliminary data.</text>
</comment>
<evidence type="ECO:0008006" key="4">
    <source>
        <dbReference type="Google" id="ProtNLM"/>
    </source>
</evidence>
<dbReference type="EMBL" id="JACHKF010000001">
    <property type="protein sequence ID" value="MBB6566119.1"/>
    <property type="molecule type" value="Genomic_DNA"/>
</dbReference>
<reference evidence="2 3" key="1">
    <citation type="submission" date="2020-08" db="EMBL/GenBank/DDBJ databases">
        <title>Sequencing the genomes of 1000 actinobacteria strains.</title>
        <authorList>
            <person name="Klenk H.-P."/>
        </authorList>
    </citation>
    <scope>NUCLEOTIDE SEQUENCE [LARGE SCALE GENOMIC DNA]</scope>
    <source>
        <strain evidence="2 3">DSM 15626</strain>
    </source>
</reference>
<evidence type="ECO:0000313" key="3">
    <source>
        <dbReference type="Proteomes" id="UP000553957"/>
    </source>
</evidence>
<dbReference type="PROSITE" id="PS51257">
    <property type="entry name" value="PROKAR_LIPOPROTEIN"/>
    <property type="match status" value="1"/>
</dbReference>
<evidence type="ECO:0000256" key="1">
    <source>
        <dbReference type="SAM" id="MobiDB-lite"/>
    </source>
</evidence>
<dbReference type="AlphaFoldDB" id="A0A841S4H3"/>
<organism evidence="2 3">
    <name type="scientific">Kribbella sandramycini</name>
    <dbReference type="NCBI Taxonomy" id="60450"/>
    <lineage>
        <taxon>Bacteria</taxon>
        <taxon>Bacillati</taxon>
        <taxon>Actinomycetota</taxon>
        <taxon>Actinomycetes</taxon>
        <taxon>Propionibacteriales</taxon>
        <taxon>Kribbellaceae</taxon>
        <taxon>Kribbella</taxon>
    </lineage>
</organism>
<dbReference type="RefSeq" id="WP_238355758.1">
    <property type="nucleotide sequence ID" value="NZ_BAAAGT010000001.1"/>
</dbReference>
<feature type="compositionally biased region" description="Low complexity" evidence="1">
    <location>
        <begin position="32"/>
        <end position="48"/>
    </location>
</feature>
<protein>
    <recommendedName>
        <fullName evidence="4">DUF3558 domain-containing protein</fullName>
    </recommendedName>
</protein>
<name>A0A841S4H3_9ACTN</name>
<dbReference type="Proteomes" id="UP000553957">
    <property type="component" value="Unassembled WGS sequence"/>
</dbReference>
<proteinExistence type="predicted"/>